<dbReference type="SUPFAM" id="SSF50965">
    <property type="entry name" value="Galactose oxidase, central domain"/>
    <property type="match status" value="1"/>
</dbReference>
<dbReference type="AlphaFoldDB" id="X6PC05"/>
<dbReference type="PROSITE" id="PS50294">
    <property type="entry name" value="WD_REPEATS_REGION"/>
    <property type="match status" value="3"/>
</dbReference>
<dbReference type="Gene3D" id="2.130.10.10">
    <property type="entry name" value="YVTN repeat-like/Quinoprotein amine dehydrogenase"/>
    <property type="match status" value="1"/>
</dbReference>
<dbReference type="InterPro" id="IPR015915">
    <property type="entry name" value="Kelch-typ_b-propeller"/>
</dbReference>
<dbReference type="PRINTS" id="PR00320">
    <property type="entry name" value="GPROTEINBRPT"/>
</dbReference>
<keyword evidence="5" id="KW-1185">Reference proteome</keyword>
<feature type="repeat" description="WD" evidence="3">
    <location>
        <begin position="401"/>
        <end position="442"/>
    </location>
</feature>
<dbReference type="Gene3D" id="2.120.10.80">
    <property type="entry name" value="Kelch-type beta propeller"/>
    <property type="match status" value="1"/>
</dbReference>
<dbReference type="InterPro" id="IPR015943">
    <property type="entry name" value="WD40/YVTN_repeat-like_dom_sf"/>
</dbReference>
<keyword evidence="2" id="KW-0677">Repeat</keyword>
<gene>
    <name evidence="4" type="ORF">RFI_01877</name>
</gene>
<reference evidence="4 5" key="1">
    <citation type="journal article" date="2013" name="Curr. Biol.">
        <title>The Genome of the Foraminiferan Reticulomyxa filosa.</title>
        <authorList>
            <person name="Glockner G."/>
            <person name="Hulsmann N."/>
            <person name="Schleicher M."/>
            <person name="Noegel A.A."/>
            <person name="Eichinger L."/>
            <person name="Gallinger C."/>
            <person name="Pawlowski J."/>
            <person name="Sierra R."/>
            <person name="Euteneuer U."/>
            <person name="Pillet L."/>
            <person name="Moustafa A."/>
            <person name="Platzer M."/>
            <person name="Groth M."/>
            <person name="Szafranski K."/>
            <person name="Schliwa M."/>
        </authorList>
    </citation>
    <scope>NUCLEOTIDE SEQUENCE [LARGE SCALE GENOMIC DNA]</scope>
</reference>
<dbReference type="CDD" id="cd00200">
    <property type="entry name" value="WD40"/>
    <property type="match status" value="1"/>
</dbReference>
<dbReference type="EMBL" id="ASPP01001862">
    <property type="protein sequence ID" value="ETO35197.1"/>
    <property type="molecule type" value="Genomic_DNA"/>
</dbReference>
<dbReference type="OrthoDB" id="7326421at2759"/>
<evidence type="ECO:0000313" key="5">
    <source>
        <dbReference type="Proteomes" id="UP000023152"/>
    </source>
</evidence>
<dbReference type="InterPro" id="IPR036322">
    <property type="entry name" value="WD40_repeat_dom_sf"/>
</dbReference>
<dbReference type="InterPro" id="IPR001680">
    <property type="entry name" value="WD40_rpt"/>
</dbReference>
<dbReference type="PROSITE" id="PS50082">
    <property type="entry name" value="WD_REPEATS_2"/>
    <property type="match status" value="3"/>
</dbReference>
<dbReference type="Proteomes" id="UP000023152">
    <property type="component" value="Unassembled WGS sequence"/>
</dbReference>
<dbReference type="InterPro" id="IPR020472">
    <property type="entry name" value="WD40_PAC1"/>
</dbReference>
<dbReference type="PROSITE" id="PS00678">
    <property type="entry name" value="WD_REPEATS_1"/>
    <property type="match status" value="3"/>
</dbReference>
<dbReference type="InterPro" id="IPR011043">
    <property type="entry name" value="Gal_Oxase/kelch_b-propeller"/>
</dbReference>
<feature type="repeat" description="WD" evidence="3">
    <location>
        <begin position="359"/>
        <end position="400"/>
    </location>
</feature>
<evidence type="ECO:0000313" key="4">
    <source>
        <dbReference type="EMBL" id="ETO35197.1"/>
    </source>
</evidence>
<protein>
    <submittedName>
        <fullName evidence="4">WD repeat-containing protein</fullName>
    </submittedName>
</protein>
<keyword evidence="1 3" id="KW-0853">WD repeat</keyword>
<evidence type="ECO:0000256" key="3">
    <source>
        <dbReference type="PROSITE-ProRule" id="PRU00221"/>
    </source>
</evidence>
<organism evidence="4 5">
    <name type="scientific">Reticulomyxa filosa</name>
    <dbReference type="NCBI Taxonomy" id="46433"/>
    <lineage>
        <taxon>Eukaryota</taxon>
        <taxon>Sar</taxon>
        <taxon>Rhizaria</taxon>
        <taxon>Retaria</taxon>
        <taxon>Foraminifera</taxon>
        <taxon>Monothalamids</taxon>
        <taxon>Reticulomyxidae</taxon>
        <taxon>Reticulomyxa</taxon>
    </lineage>
</organism>
<name>X6PC05_RETFI</name>
<dbReference type="SUPFAM" id="SSF50978">
    <property type="entry name" value="WD40 repeat-like"/>
    <property type="match status" value="1"/>
</dbReference>
<dbReference type="SMART" id="SM00320">
    <property type="entry name" value="WD40"/>
    <property type="match status" value="3"/>
</dbReference>
<dbReference type="Pfam" id="PF00400">
    <property type="entry name" value="WD40"/>
    <property type="match status" value="3"/>
</dbReference>
<sequence length="491" mass="56942">MSNQIFQNLKELSTPLFQAQCVTHKHEILICGGNEQRACYSYHTIKNDYKFICEYPSDVGLYEHCVVKMVNNNKHSNQVTLLSFGGGHKYTLLMKYVSVWSNRSNNHNQWIPFTDNHNHPIIIGKDENHYYIGVRAVIGGSNGNLLFITYPNNISVFDLNTFQFIKHDKLPTRTYIQFHCFVSKSENRQGQEIMKTNQKKINKIIKCCCFVSRQVYQLNMMKITTLFNFINYLYAYVYINDTILFFGGSNCNGSVVSNSVHKYSIREKKWMTFKDIFPVLLYNCSGVLNEDNNHIHIIGTSAHMKIIVDELLGYIQPKNETKFVIQHWFRILKIRLGWINDFNKIIIKYVRGFELLTILRGHGNTVNSARFSADGRKIVSASYDHTVRLWDVISEKQIQIFRGHTDRVFAARFSPDGNTIVSCSGDGTIRLWDINTGKEVTKLKNDSSKIWDVNFSPDGRYIVSSLQDNTIRLWDVHSRIEIKQLSGHLRD</sequence>
<feature type="repeat" description="WD" evidence="3">
    <location>
        <begin position="443"/>
        <end position="484"/>
    </location>
</feature>
<dbReference type="InterPro" id="IPR019775">
    <property type="entry name" value="WD40_repeat_CS"/>
</dbReference>
<dbReference type="PANTHER" id="PTHR19879">
    <property type="entry name" value="TRANSCRIPTION INITIATION FACTOR TFIID"/>
    <property type="match status" value="1"/>
</dbReference>
<comment type="caution">
    <text evidence="4">The sequence shown here is derived from an EMBL/GenBank/DDBJ whole genome shotgun (WGS) entry which is preliminary data.</text>
</comment>
<proteinExistence type="predicted"/>
<accession>X6PC05</accession>
<dbReference type="PANTHER" id="PTHR19879:SF9">
    <property type="entry name" value="TRANSCRIPTION INITIATION FACTOR TFIID SUBUNIT 5"/>
    <property type="match status" value="1"/>
</dbReference>
<feature type="non-terminal residue" evidence="4">
    <location>
        <position position="491"/>
    </location>
</feature>
<evidence type="ECO:0000256" key="1">
    <source>
        <dbReference type="ARBA" id="ARBA00022574"/>
    </source>
</evidence>
<evidence type="ECO:0000256" key="2">
    <source>
        <dbReference type="ARBA" id="ARBA00022737"/>
    </source>
</evidence>